<dbReference type="OrthoDB" id="9792139at2"/>
<dbReference type="Proteomes" id="UP000321362">
    <property type="component" value="Chromosome"/>
</dbReference>
<dbReference type="PROSITE" id="PS51257">
    <property type="entry name" value="PROKAR_LIPOPROTEIN"/>
    <property type="match status" value="1"/>
</dbReference>
<dbReference type="SUPFAM" id="SSF48452">
    <property type="entry name" value="TPR-like"/>
    <property type="match status" value="1"/>
</dbReference>
<gene>
    <name evidence="8" type="ORF">FSB76_22470</name>
</gene>
<dbReference type="Pfam" id="PF14322">
    <property type="entry name" value="SusD-like_3"/>
    <property type="match status" value="1"/>
</dbReference>
<sequence length="607" mass="66878">MKTKYKIILPFCFIGLIIIYGCKKSFLDKQPLGSLSAENVTSLTGVQGLLIGAYSVLDGEIGLANSVGFAYGSAGSNWVYGSVCADDSYKGSTPTDQPDLVLLQTWSVSSANTSYVQQKWQMLFDGIQRSNEVLRVLPNVKDVSDADGKVIAGEARFLRAFYHFGGKIVFNNFPYVDESISVANNNLNVPNVDKSGKFIDIWPNIETDLKFAIDNLPEVQPQRGRANKSAAKAFLAKVYMFEHRYADAKPLLDQLISSGQTAGGQKYALVNFEDNFNAATKNSAESVFAYQASVNDGSQLNGNYGDVLNFPNGPGAPGGCCGFNNPSFNLANAFKTDANGLPLLDTWNNGNVVSDSSNLYTGNLDPRIDWTMGRPGVPYFDWGPDSKQWIRDPATNGVFSPKKNVYAKSQAGTYSSTETAFWGATSIDANNVNFIRFADIILWDAECEVEIGSLNQAEVYVNQIRNRAADPAGWVYASGSYNAGNSKYSSQTKPADKYKVSAYPTGTFTTQGQAYARKAVQFERRLELAMEGHRFFDLQRWDNGTGTMAQILNTYQQVEKNRNSFYYTNPTAQFHKGINEYFPIPQKQIDVENSTGQVNLKQNPGYN</sequence>
<dbReference type="InterPro" id="IPR033985">
    <property type="entry name" value="SusD-like_N"/>
</dbReference>
<dbReference type="InterPro" id="IPR011990">
    <property type="entry name" value="TPR-like_helical_dom_sf"/>
</dbReference>
<dbReference type="RefSeq" id="WP_147057346.1">
    <property type="nucleotide sequence ID" value="NZ_CP042437.1"/>
</dbReference>
<evidence type="ECO:0000259" key="7">
    <source>
        <dbReference type="Pfam" id="PF14322"/>
    </source>
</evidence>
<comment type="subcellular location">
    <subcellularLocation>
        <location evidence="1">Cell outer membrane</location>
    </subcellularLocation>
</comment>
<feature type="domain" description="RagB/SusD" evidence="6">
    <location>
        <begin position="285"/>
        <end position="606"/>
    </location>
</feature>
<evidence type="ECO:0000313" key="9">
    <source>
        <dbReference type="Proteomes" id="UP000321362"/>
    </source>
</evidence>
<evidence type="ECO:0000256" key="5">
    <source>
        <dbReference type="ARBA" id="ARBA00023237"/>
    </source>
</evidence>
<feature type="domain" description="SusD-like N-terminal" evidence="7">
    <location>
        <begin position="107"/>
        <end position="240"/>
    </location>
</feature>
<dbReference type="InterPro" id="IPR012944">
    <property type="entry name" value="SusD_RagB_dom"/>
</dbReference>
<dbReference type="Pfam" id="PF07980">
    <property type="entry name" value="SusD_RagB"/>
    <property type="match status" value="1"/>
</dbReference>
<keyword evidence="3" id="KW-0732">Signal</keyword>
<accession>A0A5B8W6L9</accession>
<evidence type="ECO:0000259" key="6">
    <source>
        <dbReference type="Pfam" id="PF07980"/>
    </source>
</evidence>
<evidence type="ECO:0000256" key="4">
    <source>
        <dbReference type="ARBA" id="ARBA00023136"/>
    </source>
</evidence>
<protein>
    <submittedName>
        <fullName evidence="8">RagB/SusD family nutrient uptake outer membrane protein</fullName>
    </submittedName>
</protein>
<proteinExistence type="inferred from homology"/>
<evidence type="ECO:0000256" key="2">
    <source>
        <dbReference type="ARBA" id="ARBA00006275"/>
    </source>
</evidence>
<keyword evidence="9" id="KW-1185">Reference proteome</keyword>
<comment type="similarity">
    <text evidence="2">Belongs to the SusD family.</text>
</comment>
<evidence type="ECO:0000256" key="1">
    <source>
        <dbReference type="ARBA" id="ARBA00004442"/>
    </source>
</evidence>
<dbReference type="GO" id="GO:0009279">
    <property type="term" value="C:cell outer membrane"/>
    <property type="evidence" value="ECO:0007669"/>
    <property type="project" value="UniProtKB-SubCell"/>
</dbReference>
<dbReference type="KEGG" id="mgk:FSB76_22470"/>
<keyword evidence="5" id="KW-0998">Cell outer membrane</keyword>
<name>A0A5B8W6L9_9SPHI</name>
<dbReference type="AlphaFoldDB" id="A0A5B8W6L9"/>
<keyword evidence="4" id="KW-0472">Membrane</keyword>
<organism evidence="8 9">
    <name type="scientific">Mucilaginibacter ginsenosidivorax</name>
    <dbReference type="NCBI Taxonomy" id="862126"/>
    <lineage>
        <taxon>Bacteria</taxon>
        <taxon>Pseudomonadati</taxon>
        <taxon>Bacteroidota</taxon>
        <taxon>Sphingobacteriia</taxon>
        <taxon>Sphingobacteriales</taxon>
        <taxon>Sphingobacteriaceae</taxon>
        <taxon>Mucilaginibacter</taxon>
    </lineage>
</organism>
<evidence type="ECO:0000256" key="3">
    <source>
        <dbReference type="ARBA" id="ARBA00022729"/>
    </source>
</evidence>
<dbReference type="Gene3D" id="1.25.40.390">
    <property type="match status" value="1"/>
</dbReference>
<reference evidence="8 9" key="1">
    <citation type="journal article" date="2013" name="J. Microbiol.">
        <title>Mucilaginibacter ginsenosidivorax sp. nov., with ginsenoside converting activity isolated from sediment.</title>
        <authorList>
            <person name="Kim J.K."/>
            <person name="Choi T.E."/>
            <person name="Liu Q.M."/>
            <person name="Park H.Y."/>
            <person name="Yi T.H."/>
            <person name="Yoon M.H."/>
            <person name="Kim S.C."/>
            <person name="Im W.T."/>
        </authorList>
    </citation>
    <scope>NUCLEOTIDE SEQUENCE [LARGE SCALE GENOMIC DNA]</scope>
    <source>
        <strain evidence="8 9">KHI28</strain>
    </source>
</reference>
<dbReference type="EMBL" id="CP042437">
    <property type="protein sequence ID" value="QEC78575.1"/>
    <property type="molecule type" value="Genomic_DNA"/>
</dbReference>
<evidence type="ECO:0000313" key="8">
    <source>
        <dbReference type="EMBL" id="QEC78575.1"/>
    </source>
</evidence>